<proteinExistence type="predicted"/>
<dbReference type="EMBL" id="RJJR01000018">
    <property type="protein sequence ID" value="RNI33586.1"/>
    <property type="molecule type" value="Genomic_DNA"/>
</dbReference>
<dbReference type="Proteomes" id="UP000267223">
    <property type="component" value="Unassembled WGS sequence"/>
</dbReference>
<sequence>MHIRTEHHSAHYLLPFAAGNKRPEPLFFTWFQALDSAAAGRADGFHPHALAQINRVPINIFFGVITIFFVKKKIKLPLINIFFGKKIKLFVTQAAGISVVRVIPVTKQLFPLHLIN</sequence>
<dbReference type="AlphaFoldDB" id="A0A3M9N779"/>
<protein>
    <submittedName>
        <fullName evidence="1">Uncharacterized protein</fullName>
    </submittedName>
</protein>
<accession>A0A3M9N779</accession>
<evidence type="ECO:0000313" key="2">
    <source>
        <dbReference type="Proteomes" id="UP000267223"/>
    </source>
</evidence>
<keyword evidence="2" id="KW-1185">Reference proteome</keyword>
<comment type="caution">
    <text evidence="1">The sequence shown here is derived from an EMBL/GenBank/DDBJ whole genome shotgun (WGS) entry which is preliminary data.</text>
</comment>
<organism evidence="1 2">
    <name type="scientific">Hanamia caeni</name>
    <dbReference type="NCBI Taxonomy" id="2294116"/>
    <lineage>
        <taxon>Bacteria</taxon>
        <taxon>Pseudomonadati</taxon>
        <taxon>Bacteroidota</taxon>
        <taxon>Chitinophagia</taxon>
        <taxon>Chitinophagales</taxon>
        <taxon>Chitinophagaceae</taxon>
        <taxon>Hanamia</taxon>
    </lineage>
</organism>
<evidence type="ECO:0000313" key="1">
    <source>
        <dbReference type="EMBL" id="RNI33586.1"/>
    </source>
</evidence>
<reference evidence="1 2" key="1">
    <citation type="submission" date="2018-11" db="EMBL/GenBank/DDBJ databases">
        <title>Draft genome sequence of Ferruginibacter sp. BO-59.</title>
        <authorList>
            <person name="Im W.T."/>
        </authorList>
    </citation>
    <scope>NUCLEOTIDE SEQUENCE [LARGE SCALE GENOMIC DNA]</scope>
    <source>
        <strain evidence="1 2">BO-59</strain>
    </source>
</reference>
<gene>
    <name evidence="1" type="ORF">EFY79_18360</name>
</gene>
<name>A0A3M9N779_9BACT</name>